<keyword evidence="4" id="KW-1185">Reference proteome</keyword>
<organism evidence="3 4">
    <name type="scientific">Alicyclobacillus cycloheptanicus</name>
    <dbReference type="NCBI Taxonomy" id="1457"/>
    <lineage>
        <taxon>Bacteria</taxon>
        <taxon>Bacillati</taxon>
        <taxon>Bacillota</taxon>
        <taxon>Bacilli</taxon>
        <taxon>Bacillales</taxon>
        <taxon>Alicyclobacillaceae</taxon>
        <taxon>Alicyclobacillus</taxon>
    </lineage>
</organism>
<evidence type="ECO:0000259" key="2">
    <source>
        <dbReference type="SMART" id="SM00900"/>
    </source>
</evidence>
<dbReference type="RefSeq" id="WP_274454531.1">
    <property type="nucleotide sequence ID" value="NZ_CP067097.1"/>
</dbReference>
<sequence length="204" mass="20204">MAGRMSHKFVALCSAAVGAIYVTGYVVTDAAQPAEANSVPKAPHTAASATTSAKTPSSAVKHAPNAAGGNSSTTGSSNDAPSAAASGGGGTSSTGGAAAPVQVTPKPKTQPMYLDGTYTGSGSNRIGTVQVAVTIKNGKIVSADITGCYTHYPESYIDPVLPNEVVARQSADVDIVSGATLSSQDFADAVNQALSQAKNPNYGG</sequence>
<accession>A0ABT9XH08</accession>
<evidence type="ECO:0000313" key="4">
    <source>
        <dbReference type="Proteomes" id="UP001232973"/>
    </source>
</evidence>
<comment type="caution">
    <text evidence="3">The sequence shown here is derived from an EMBL/GenBank/DDBJ whole genome shotgun (WGS) entry which is preliminary data.</text>
</comment>
<dbReference type="Pfam" id="PF04205">
    <property type="entry name" value="FMN_bind"/>
    <property type="match status" value="1"/>
</dbReference>
<feature type="region of interest" description="Disordered" evidence="1">
    <location>
        <begin position="37"/>
        <end position="120"/>
    </location>
</feature>
<feature type="domain" description="FMN-binding" evidence="2">
    <location>
        <begin position="125"/>
        <end position="197"/>
    </location>
</feature>
<feature type="compositionally biased region" description="Low complexity" evidence="1">
    <location>
        <begin position="40"/>
        <end position="85"/>
    </location>
</feature>
<dbReference type="SMART" id="SM00900">
    <property type="entry name" value="FMN_bind"/>
    <property type="match status" value="1"/>
</dbReference>
<proteinExistence type="predicted"/>
<reference evidence="3 4" key="1">
    <citation type="submission" date="2023-07" db="EMBL/GenBank/DDBJ databases">
        <title>Genomic Encyclopedia of Type Strains, Phase IV (KMG-IV): sequencing the most valuable type-strain genomes for metagenomic binning, comparative biology and taxonomic classification.</title>
        <authorList>
            <person name="Goeker M."/>
        </authorList>
    </citation>
    <scope>NUCLEOTIDE SEQUENCE [LARGE SCALE GENOMIC DNA]</scope>
    <source>
        <strain evidence="3 4">DSM 4006</strain>
    </source>
</reference>
<gene>
    <name evidence="3" type="ORF">J2S03_001441</name>
</gene>
<dbReference type="Gene3D" id="3.90.1010.20">
    <property type="match status" value="1"/>
</dbReference>
<dbReference type="InterPro" id="IPR007329">
    <property type="entry name" value="FMN-bd"/>
</dbReference>
<dbReference type="Proteomes" id="UP001232973">
    <property type="component" value="Unassembled WGS sequence"/>
</dbReference>
<evidence type="ECO:0000313" key="3">
    <source>
        <dbReference type="EMBL" id="MDQ0189596.1"/>
    </source>
</evidence>
<protein>
    <submittedName>
        <fullName evidence="3">Uncharacterized protein with FMN-binding domain</fullName>
    </submittedName>
</protein>
<evidence type="ECO:0000256" key="1">
    <source>
        <dbReference type="SAM" id="MobiDB-lite"/>
    </source>
</evidence>
<dbReference type="EMBL" id="JAUSTP010000009">
    <property type="protein sequence ID" value="MDQ0189596.1"/>
    <property type="molecule type" value="Genomic_DNA"/>
</dbReference>
<name>A0ABT9XH08_9BACL</name>